<name>A0A9Q9E2C6_9LACO</name>
<dbReference type="Proteomes" id="UP001055911">
    <property type="component" value="Chromosome"/>
</dbReference>
<dbReference type="RefSeq" id="WP_252766145.1">
    <property type="nucleotide sequence ID" value="NZ_CP097119.1"/>
</dbReference>
<protein>
    <submittedName>
        <fullName evidence="1">Uncharacterized protein</fullName>
    </submittedName>
</protein>
<gene>
    <name evidence="1" type="ORF">M3M40_03765</name>
</gene>
<sequence>MDKLLDAEIEKLFAEETEAEMLKCSLFECSDVEILAESEALIPLDWLALSETEALVESEVES</sequence>
<evidence type="ECO:0000313" key="2">
    <source>
        <dbReference type="Proteomes" id="UP001055911"/>
    </source>
</evidence>
<dbReference type="EMBL" id="CP097119">
    <property type="protein sequence ID" value="USS88627.1"/>
    <property type="molecule type" value="Genomic_DNA"/>
</dbReference>
<accession>A0A9Q9E2C6</accession>
<proteinExistence type="predicted"/>
<dbReference type="AlphaFoldDB" id="A0A9Q9E2C6"/>
<reference evidence="1" key="1">
    <citation type="submission" date="2022-05" db="EMBL/GenBank/DDBJ databases">
        <authorList>
            <person name="Oliphant S.A."/>
            <person name="Watson-Haigh N.S."/>
            <person name="Sumby K.M."/>
            <person name="Gardner J.M."/>
            <person name="Jiranek V."/>
        </authorList>
    </citation>
    <scope>NUCLEOTIDE SEQUENCE</scope>
    <source>
        <strain evidence="1">KI4_B1</strain>
    </source>
</reference>
<organism evidence="1 2">
    <name type="scientific">Fructilactobacillus cliffordii</name>
    <dbReference type="NCBI Taxonomy" id="2940299"/>
    <lineage>
        <taxon>Bacteria</taxon>
        <taxon>Bacillati</taxon>
        <taxon>Bacillota</taxon>
        <taxon>Bacilli</taxon>
        <taxon>Lactobacillales</taxon>
        <taxon>Lactobacillaceae</taxon>
        <taxon>Fructilactobacillus</taxon>
    </lineage>
</organism>
<keyword evidence="2" id="KW-1185">Reference proteome</keyword>
<evidence type="ECO:0000313" key="1">
    <source>
        <dbReference type="EMBL" id="USS88627.1"/>
    </source>
</evidence>